<organism evidence="2 3">
    <name type="scientific">Streblomastix strix</name>
    <dbReference type="NCBI Taxonomy" id="222440"/>
    <lineage>
        <taxon>Eukaryota</taxon>
        <taxon>Metamonada</taxon>
        <taxon>Preaxostyla</taxon>
        <taxon>Oxymonadida</taxon>
        <taxon>Streblomastigidae</taxon>
        <taxon>Streblomastix</taxon>
    </lineage>
</organism>
<accession>A0A5J4UKC3</accession>
<dbReference type="Proteomes" id="UP000324800">
    <property type="component" value="Unassembled WGS sequence"/>
</dbReference>
<name>A0A5J4UKC3_9EUKA</name>
<evidence type="ECO:0000313" key="2">
    <source>
        <dbReference type="EMBL" id="KAA6370551.1"/>
    </source>
</evidence>
<comment type="caution">
    <text evidence="2">The sequence shown here is derived from an EMBL/GenBank/DDBJ whole genome shotgun (WGS) entry which is preliminary data.</text>
</comment>
<reference evidence="2 3" key="1">
    <citation type="submission" date="2019-03" db="EMBL/GenBank/DDBJ databases">
        <title>Single cell metagenomics reveals metabolic interactions within the superorganism composed of flagellate Streblomastix strix and complex community of Bacteroidetes bacteria on its surface.</title>
        <authorList>
            <person name="Treitli S.C."/>
            <person name="Kolisko M."/>
            <person name="Husnik F."/>
            <person name="Keeling P."/>
            <person name="Hampl V."/>
        </authorList>
    </citation>
    <scope>NUCLEOTIDE SEQUENCE [LARGE SCALE GENOMIC DNA]</scope>
    <source>
        <strain evidence="2">ST1C</strain>
    </source>
</reference>
<protein>
    <submittedName>
        <fullName evidence="2">Uncharacterized protein</fullName>
    </submittedName>
</protein>
<gene>
    <name evidence="2" type="ORF">EZS28_033922</name>
</gene>
<feature type="non-terminal residue" evidence="2">
    <location>
        <position position="1"/>
    </location>
</feature>
<proteinExistence type="predicted"/>
<feature type="region of interest" description="Disordered" evidence="1">
    <location>
        <begin position="111"/>
        <end position="134"/>
    </location>
</feature>
<evidence type="ECO:0000313" key="3">
    <source>
        <dbReference type="Proteomes" id="UP000324800"/>
    </source>
</evidence>
<dbReference type="EMBL" id="SNRW01015273">
    <property type="protein sequence ID" value="KAA6370551.1"/>
    <property type="molecule type" value="Genomic_DNA"/>
</dbReference>
<dbReference type="AlphaFoldDB" id="A0A5J4UKC3"/>
<sequence length="134" mass="14156">LIPQGSGVLLPTTTSRGLHISTDGNTLTFNGNGILDVGTYQSIAGTKTFMSVVQIEPNSYSFNEGVRISRSTVGNYSGIYLGCNPNLTYGALTNQWSTGYYDGLRISRADPTSTGNSSIQLGYSRTSNTGAIEG</sequence>
<evidence type="ECO:0000256" key="1">
    <source>
        <dbReference type="SAM" id="MobiDB-lite"/>
    </source>
</evidence>